<accession>A0A6J7R335</accession>
<dbReference type="EMBL" id="CAEZYL010000108">
    <property type="protein sequence ID" value="CAB4731265.1"/>
    <property type="molecule type" value="Genomic_DNA"/>
</dbReference>
<dbReference type="Pfam" id="PF04020">
    <property type="entry name" value="Phage_holin_4_2"/>
    <property type="match status" value="1"/>
</dbReference>
<dbReference type="EMBL" id="CAEZSC010000065">
    <property type="protein sequence ID" value="CAB4539752.1"/>
    <property type="molecule type" value="Genomic_DNA"/>
</dbReference>
<protein>
    <submittedName>
        <fullName evidence="5">Unannotated protein</fullName>
    </submittedName>
</protein>
<dbReference type="EMBL" id="CAEZUD010000001">
    <property type="protein sequence ID" value="CAB4581504.1"/>
    <property type="molecule type" value="Genomic_DNA"/>
</dbReference>
<evidence type="ECO:0000313" key="4">
    <source>
        <dbReference type="EMBL" id="CAB4731265.1"/>
    </source>
</evidence>
<feature type="transmembrane region" description="Helical" evidence="1">
    <location>
        <begin position="58"/>
        <end position="78"/>
    </location>
</feature>
<sequence length="117" mass="12994">MKLLVRWAILALAFWVATVLLPGITVIGGFWKYVWVALLFGLINTFIGSVLKLLTLPAILITFGLFSFIINAAMLALTSRWSAALDVKNFGYALLGSLIISVVSSILNKFFMRARWL</sequence>
<dbReference type="PANTHER" id="PTHR37309:SF1">
    <property type="entry name" value="SLR0284 PROTEIN"/>
    <property type="match status" value="1"/>
</dbReference>
<keyword evidence="1" id="KW-0472">Membrane</keyword>
<dbReference type="InterPro" id="IPR007165">
    <property type="entry name" value="Phage_holin_4_2"/>
</dbReference>
<dbReference type="AlphaFoldDB" id="A0A6J7R335"/>
<organism evidence="5">
    <name type="scientific">freshwater metagenome</name>
    <dbReference type="NCBI Taxonomy" id="449393"/>
    <lineage>
        <taxon>unclassified sequences</taxon>
        <taxon>metagenomes</taxon>
        <taxon>ecological metagenomes</taxon>
    </lineage>
</organism>
<dbReference type="PANTHER" id="PTHR37309">
    <property type="entry name" value="SLR0284 PROTEIN"/>
    <property type="match status" value="1"/>
</dbReference>
<proteinExistence type="predicted"/>
<keyword evidence="1" id="KW-1133">Transmembrane helix</keyword>
<evidence type="ECO:0000256" key="1">
    <source>
        <dbReference type="SAM" id="Phobius"/>
    </source>
</evidence>
<name>A0A6J7R335_9ZZZZ</name>
<feature type="transmembrane region" description="Helical" evidence="1">
    <location>
        <begin position="33"/>
        <end position="51"/>
    </location>
</feature>
<evidence type="ECO:0000313" key="3">
    <source>
        <dbReference type="EMBL" id="CAB4581504.1"/>
    </source>
</evidence>
<feature type="transmembrane region" description="Helical" evidence="1">
    <location>
        <begin position="7"/>
        <end position="27"/>
    </location>
</feature>
<keyword evidence="1" id="KW-0812">Transmembrane</keyword>
<dbReference type="EMBL" id="CAFBPI010000076">
    <property type="protein sequence ID" value="CAB5021344.1"/>
    <property type="molecule type" value="Genomic_DNA"/>
</dbReference>
<evidence type="ECO:0000313" key="5">
    <source>
        <dbReference type="EMBL" id="CAB5021344.1"/>
    </source>
</evidence>
<reference evidence="5" key="1">
    <citation type="submission" date="2020-05" db="EMBL/GenBank/DDBJ databases">
        <authorList>
            <person name="Chiriac C."/>
            <person name="Salcher M."/>
            <person name="Ghai R."/>
            <person name="Kavagutti S V."/>
        </authorList>
    </citation>
    <scope>NUCLEOTIDE SEQUENCE</scope>
</reference>
<evidence type="ECO:0000313" key="2">
    <source>
        <dbReference type="EMBL" id="CAB4539752.1"/>
    </source>
</evidence>
<feature type="transmembrane region" description="Helical" evidence="1">
    <location>
        <begin position="90"/>
        <end position="111"/>
    </location>
</feature>
<gene>
    <name evidence="2" type="ORF">UFOPK1380_00978</name>
    <name evidence="3" type="ORF">UFOPK1778_00004</name>
    <name evidence="4" type="ORF">UFOPK2689_01188</name>
    <name evidence="5" type="ORF">UFOPK4095_01029</name>
</gene>